<dbReference type="InterPro" id="IPR003171">
    <property type="entry name" value="Mehydrof_redctse-like"/>
</dbReference>
<comment type="similarity">
    <text evidence="6">Belongs to the methylenetetrahydrofolate reductase family.</text>
</comment>
<dbReference type="UniPathway" id="UPA00193"/>
<dbReference type="AlphaFoldDB" id="A0A1B9DB06"/>
<evidence type="ECO:0000256" key="5">
    <source>
        <dbReference type="ARBA" id="ARBA00023002"/>
    </source>
</evidence>
<evidence type="ECO:0000256" key="6">
    <source>
        <dbReference type="RuleBase" id="RU003862"/>
    </source>
</evidence>
<evidence type="ECO:0000256" key="2">
    <source>
        <dbReference type="ARBA" id="ARBA00004777"/>
    </source>
</evidence>
<proteinExistence type="inferred from homology"/>
<dbReference type="SUPFAM" id="SSF51730">
    <property type="entry name" value="FAD-linked oxidoreductase"/>
    <property type="match status" value="1"/>
</dbReference>
<comment type="cofactor">
    <cofactor evidence="1 6">
        <name>FAD</name>
        <dbReference type="ChEBI" id="CHEBI:57692"/>
    </cofactor>
</comment>
<dbReference type="GO" id="GO:0006555">
    <property type="term" value="P:methionine metabolic process"/>
    <property type="evidence" value="ECO:0007669"/>
    <property type="project" value="InterPro"/>
</dbReference>
<dbReference type="InterPro" id="IPR022026">
    <property type="entry name" value="DUF5981"/>
</dbReference>
<protein>
    <recommendedName>
        <fullName evidence="6">Methylenetetrahydrofolate reductase</fullName>
    </recommendedName>
</protein>
<comment type="caution">
    <text evidence="8">The sequence shown here is derived from an EMBL/GenBank/DDBJ whole genome shotgun (WGS) entry which is preliminary data.</text>
</comment>
<evidence type="ECO:0000256" key="1">
    <source>
        <dbReference type="ARBA" id="ARBA00001974"/>
    </source>
</evidence>
<accession>A0A1B9DB06</accession>
<dbReference type="Proteomes" id="UP000092683">
    <property type="component" value="Unassembled WGS sequence"/>
</dbReference>
<organism evidence="8 9">
    <name type="scientific">Mycobacterium malmoense</name>
    <dbReference type="NCBI Taxonomy" id="1780"/>
    <lineage>
        <taxon>Bacteria</taxon>
        <taxon>Bacillati</taxon>
        <taxon>Actinomycetota</taxon>
        <taxon>Actinomycetes</taxon>
        <taxon>Mycobacteriales</taxon>
        <taxon>Mycobacteriaceae</taxon>
        <taxon>Mycobacterium</taxon>
    </lineage>
</organism>
<name>A0A1B9DB06_MYCMA</name>
<dbReference type="Gene3D" id="3.20.20.220">
    <property type="match status" value="1"/>
</dbReference>
<dbReference type="OrthoDB" id="9803687at2"/>
<reference evidence="8 9" key="1">
    <citation type="submission" date="2016-06" db="EMBL/GenBank/DDBJ databases">
        <authorList>
            <person name="Kjaerup R.B."/>
            <person name="Dalgaard T.S."/>
            <person name="Juul-Madsen H.R."/>
        </authorList>
    </citation>
    <scope>NUCLEOTIDE SEQUENCE [LARGE SCALE GENOMIC DNA]</scope>
    <source>
        <strain evidence="8 9">E3012</strain>
    </source>
</reference>
<keyword evidence="3 6" id="KW-0285">Flavoprotein</keyword>
<keyword evidence="5 6" id="KW-0560">Oxidoreductase</keyword>
<dbReference type="Pfam" id="PF12225">
    <property type="entry name" value="DUF5981"/>
    <property type="match status" value="1"/>
</dbReference>
<feature type="domain" description="Methylene-tetrahydrofolate reductase C-terminal-like" evidence="7">
    <location>
        <begin position="6"/>
        <end position="38"/>
    </location>
</feature>
<dbReference type="InterPro" id="IPR029041">
    <property type="entry name" value="FAD-linked_oxidoreductase-like"/>
</dbReference>
<evidence type="ECO:0000259" key="7">
    <source>
        <dbReference type="Pfam" id="PF12225"/>
    </source>
</evidence>
<gene>
    <name evidence="8" type="ORF">A5677_16810</name>
</gene>
<dbReference type="RefSeq" id="WP_065479969.1">
    <property type="nucleotide sequence ID" value="NZ_MBEE01000078.1"/>
</dbReference>
<sequence>MSAGPECPKRMEFGPCGGVRPDGQCEMRPGACAFDDVVAWSGHQPAPRRVRAPLVLTDFSCTPFDRDDLAATAAVLAPGCDAVLVGEHQNKPDFPPTLLGSLLLDAGVTPWITLSCRDRNRVVLEQELRGLRSINVETVLCVTGDGRGYDVRPDVTQTFDLDGPRLVSLAASTGVVAAVPETPTAPPVRARPARLVEKQRAGASLAVLNHVPFPGMVADFMTTARAAGLTIPVIAAVAAFTDSVSAAVLQGLPGLELDQAVTERVLSAPDPVDAGIAAAVAEARALLSIDGVEGVNVSGLASASGPRIGAEIKAEIGRQIREGRR</sequence>
<dbReference type="Pfam" id="PF02219">
    <property type="entry name" value="MTHFR"/>
    <property type="match status" value="1"/>
</dbReference>
<dbReference type="EMBL" id="MBEE01000078">
    <property type="protein sequence ID" value="OCB57976.1"/>
    <property type="molecule type" value="Genomic_DNA"/>
</dbReference>
<evidence type="ECO:0000313" key="9">
    <source>
        <dbReference type="Proteomes" id="UP000092683"/>
    </source>
</evidence>
<comment type="pathway">
    <text evidence="2 6">One-carbon metabolism; tetrahydrofolate interconversion.</text>
</comment>
<keyword evidence="4 6" id="KW-0274">FAD</keyword>
<evidence type="ECO:0000256" key="3">
    <source>
        <dbReference type="ARBA" id="ARBA00022630"/>
    </source>
</evidence>
<evidence type="ECO:0000313" key="8">
    <source>
        <dbReference type="EMBL" id="OCB57976.1"/>
    </source>
</evidence>
<dbReference type="GO" id="GO:0004489">
    <property type="term" value="F:methylenetetrahydrofolate reductase [NAD(P)H] activity"/>
    <property type="evidence" value="ECO:0007669"/>
    <property type="project" value="InterPro"/>
</dbReference>
<evidence type="ECO:0000256" key="4">
    <source>
        <dbReference type="ARBA" id="ARBA00022827"/>
    </source>
</evidence>
<dbReference type="GO" id="GO:0035999">
    <property type="term" value="P:tetrahydrofolate interconversion"/>
    <property type="evidence" value="ECO:0007669"/>
    <property type="project" value="UniProtKB-UniPathway"/>
</dbReference>